<protein>
    <recommendedName>
        <fullName evidence="4">Group 4 capsule polysaccharide lipoprotein GfcB/YjbF</fullName>
    </recommendedName>
</protein>
<keyword evidence="1" id="KW-0732">Signal</keyword>
<dbReference type="Proteomes" id="UP000295678">
    <property type="component" value="Unassembled WGS sequence"/>
</dbReference>
<reference evidence="2 3" key="1">
    <citation type="submission" date="2019-03" db="EMBL/GenBank/DDBJ databases">
        <title>Genomic Encyclopedia of Type Strains, Phase IV (KMG-IV): sequencing the most valuable type-strain genomes for metagenomic binning, comparative biology and taxonomic classification.</title>
        <authorList>
            <person name="Goeker M."/>
        </authorList>
    </citation>
    <scope>NUCLEOTIDE SEQUENCE [LARGE SCALE GENOMIC DNA]</scope>
    <source>
        <strain evidence="2 3">DSM 19345</strain>
    </source>
</reference>
<dbReference type="RefSeq" id="WP_132806195.1">
    <property type="nucleotide sequence ID" value="NZ_SMAK01000004.1"/>
</dbReference>
<sequence length="214" mass="23968">MRRSPRFLVWLACVSACLATAPASARPVGCPAASSAHAGFIITLSNKEAFQVDRIVGDITYMRHLDNRLNTISTEELYRGLFTLVSDGPRGRTVFTYDVDPSALFPLQGGGRFAVGGRMIDSQGRSSRVERTIEIVDGGTRQMEQAHNVYGLCFYNVKRILAATVWPSLGLEFRQEKLWSESLRTVLYLRTEVYQNGVLTRVSEYDGKYIDFLD</sequence>
<comment type="caution">
    <text evidence="2">The sequence shown here is derived from an EMBL/GenBank/DDBJ whole genome shotgun (WGS) entry which is preliminary data.</text>
</comment>
<evidence type="ECO:0008006" key="4">
    <source>
        <dbReference type="Google" id="ProtNLM"/>
    </source>
</evidence>
<accession>A0A4R3MGH9</accession>
<feature type="chain" id="PRO_5020969575" description="Group 4 capsule polysaccharide lipoprotein GfcB/YjbF" evidence="1">
    <location>
        <begin position="26"/>
        <end position="214"/>
    </location>
</feature>
<evidence type="ECO:0000313" key="2">
    <source>
        <dbReference type="EMBL" id="TCT11437.1"/>
    </source>
</evidence>
<evidence type="ECO:0000313" key="3">
    <source>
        <dbReference type="Proteomes" id="UP000295678"/>
    </source>
</evidence>
<name>A0A4R3MGH9_9HYPH</name>
<dbReference type="AlphaFoldDB" id="A0A4R3MGH9"/>
<dbReference type="EMBL" id="SMAK01000004">
    <property type="protein sequence ID" value="TCT11437.1"/>
    <property type="molecule type" value="Genomic_DNA"/>
</dbReference>
<keyword evidence="3" id="KW-1185">Reference proteome</keyword>
<organism evidence="2 3">
    <name type="scientific">Tepidamorphus gemmatus</name>
    <dbReference type="NCBI Taxonomy" id="747076"/>
    <lineage>
        <taxon>Bacteria</taxon>
        <taxon>Pseudomonadati</taxon>
        <taxon>Pseudomonadota</taxon>
        <taxon>Alphaproteobacteria</taxon>
        <taxon>Hyphomicrobiales</taxon>
        <taxon>Tepidamorphaceae</taxon>
        <taxon>Tepidamorphus</taxon>
    </lineage>
</organism>
<evidence type="ECO:0000256" key="1">
    <source>
        <dbReference type="SAM" id="SignalP"/>
    </source>
</evidence>
<proteinExistence type="predicted"/>
<gene>
    <name evidence="2" type="ORF">EDC22_104197</name>
</gene>
<dbReference type="OrthoDB" id="8019273at2"/>
<feature type="signal peptide" evidence="1">
    <location>
        <begin position="1"/>
        <end position="25"/>
    </location>
</feature>